<dbReference type="Gramene" id="Solyc03g051885.1.1">
    <property type="protein sequence ID" value="Solyc03g051885.1.1"/>
    <property type="gene ID" value="Solyc03g051885.1"/>
</dbReference>
<accession>A0A3Q7FK16</accession>
<reference evidence="1" key="2">
    <citation type="submission" date="2019-01" db="UniProtKB">
        <authorList>
            <consortium name="EnsemblPlants"/>
        </authorList>
    </citation>
    <scope>IDENTIFICATION</scope>
    <source>
        <strain evidence="1">cv. Heinz 1706</strain>
    </source>
</reference>
<keyword evidence="2" id="KW-1185">Reference proteome</keyword>
<dbReference type="InParanoid" id="A0A3Q7FK16"/>
<reference evidence="1" key="1">
    <citation type="journal article" date="2012" name="Nature">
        <title>The tomato genome sequence provides insights into fleshy fruit evolution.</title>
        <authorList>
            <consortium name="Tomato Genome Consortium"/>
        </authorList>
    </citation>
    <scope>NUCLEOTIDE SEQUENCE [LARGE SCALE GENOMIC DNA]</scope>
    <source>
        <strain evidence="1">cv. Heinz 1706</strain>
    </source>
</reference>
<name>A0A3Q7FK16_SOLLC</name>
<evidence type="ECO:0000313" key="2">
    <source>
        <dbReference type="Proteomes" id="UP000004994"/>
    </source>
</evidence>
<protein>
    <submittedName>
        <fullName evidence="1">Uncharacterized protein</fullName>
    </submittedName>
</protein>
<organism evidence="1">
    <name type="scientific">Solanum lycopersicum</name>
    <name type="common">Tomato</name>
    <name type="synonym">Lycopersicon esculentum</name>
    <dbReference type="NCBI Taxonomy" id="4081"/>
    <lineage>
        <taxon>Eukaryota</taxon>
        <taxon>Viridiplantae</taxon>
        <taxon>Streptophyta</taxon>
        <taxon>Embryophyta</taxon>
        <taxon>Tracheophyta</taxon>
        <taxon>Spermatophyta</taxon>
        <taxon>Magnoliopsida</taxon>
        <taxon>eudicotyledons</taxon>
        <taxon>Gunneridae</taxon>
        <taxon>Pentapetalae</taxon>
        <taxon>asterids</taxon>
        <taxon>lamiids</taxon>
        <taxon>Solanales</taxon>
        <taxon>Solanaceae</taxon>
        <taxon>Solanoideae</taxon>
        <taxon>Solaneae</taxon>
        <taxon>Solanum</taxon>
        <taxon>Solanum subgen. Lycopersicon</taxon>
    </lineage>
</organism>
<proteinExistence type="predicted"/>
<dbReference type="EnsemblPlants" id="Solyc03g051885.1.1">
    <property type="protein sequence ID" value="Solyc03g051885.1.1"/>
    <property type="gene ID" value="Solyc03g051885.1"/>
</dbReference>
<dbReference type="Proteomes" id="UP000004994">
    <property type="component" value="Chromosome 3"/>
</dbReference>
<sequence length="62" mass="6964">MVPESSIVLENRSLHVTVSNSEIALRLKLSAAWTYKRALQPPSLVGRQLSQLCLNVLELVYK</sequence>
<dbReference type="AlphaFoldDB" id="A0A3Q7FK16"/>
<evidence type="ECO:0000313" key="1">
    <source>
        <dbReference type="EnsemblPlants" id="Solyc03g051885.1.1"/>
    </source>
</evidence>